<evidence type="ECO:0000313" key="4">
    <source>
        <dbReference type="EMBL" id="MTW17578.1"/>
    </source>
</evidence>
<comment type="caution">
    <text evidence="4">The sequence shown here is derived from an EMBL/GenBank/DDBJ whole genome shotgun (WGS) entry which is preliminary data.</text>
</comment>
<dbReference type="GO" id="GO:0005536">
    <property type="term" value="F:D-glucose binding"/>
    <property type="evidence" value="ECO:0007669"/>
    <property type="project" value="InterPro"/>
</dbReference>
<keyword evidence="1" id="KW-0808">Transferase</keyword>
<dbReference type="SUPFAM" id="SSF53067">
    <property type="entry name" value="Actin-like ATPase domain"/>
    <property type="match status" value="1"/>
</dbReference>
<protein>
    <submittedName>
        <fullName evidence="4">ROK family protein</fullName>
    </submittedName>
</protein>
<proteinExistence type="inferred from homology"/>
<dbReference type="PANTHER" id="PTHR47690:SF1">
    <property type="entry name" value="GLUCOKINASE"/>
    <property type="match status" value="1"/>
</dbReference>
<dbReference type="GO" id="GO:0004340">
    <property type="term" value="F:glucokinase activity"/>
    <property type="evidence" value="ECO:0007669"/>
    <property type="project" value="InterPro"/>
</dbReference>
<dbReference type="Gene3D" id="3.30.420.40">
    <property type="match status" value="1"/>
</dbReference>
<dbReference type="GO" id="GO:0005829">
    <property type="term" value="C:cytosol"/>
    <property type="evidence" value="ECO:0007669"/>
    <property type="project" value="TreeGrafter"/>
</dbReference>
<evidence type="ECO:0000256" key="1">
    <source>
        <dbReference type="ARBA" id="ARBA00022679"/>
    </source>
</evidence>
<dbReference type="Pfam" id="PF02685">
    <property type="entry name" value="Glucokinase"/>
    <property type="match status" value="1"/>
</dbReference>
<evidence type="ECO:0000256" key="2">
    <source>
        <dbReference type="ARBA" id="ARBA00022777"/>
    </source>
</evidence>
<dbReference type="Gene3D" id="3.40.367.20">
    <property type="match status" value="1"/>
</dbReference>
<sequence>MTTTLVADIGGTNTRLAVSGPDGRPHRMELFANRTVAGLDDAIGRYLATIPERPEAAVLAMAAPVRGRKIALTNRSQWVIDLDRLEARFGFRWACAVNDFEALAWALPEFGPGDLRPLGDRLPSRDGPVAVLGPGTGLGVAALVPEEDGGWTAVASEAGHIAFGPAEPDEWPVFERLAAQLGRVSAERVISGIGLARLHAALHLDAPALDAPAVDAAAAAGDPAARATVALFVRLLGRFAGDVALAFRSTGGVFVGGGVAQKLGELIDAAAFRTAFEAHPPMERMLAAIPTALVTYPEPGLLGCAAYAAHLARRRPA</sequence>
<evidence type="ECO:0000256" key="3">
    <source>
        <dbReference type="RuleBase" id="RU004046"/>
    </source>
</evidence>
<dbReference type="RefSeq" id="WP_155480252.1">
    <property type="nucleotide sequence ID" value="NZ_WNKV01000011.1"/>
</dbReference>
<accession>A0A9X4XM03</accession>
<dbReference type="PANTHER" id="PTHR47690">
    <property type="entry name" value="GLUCOKINASE"/>
    <property type="match status" value="1"/>
</dbReference>
<gene>
    <name evidence="4" type="ORF">GJ689_15340</name>
</gene>
<organism evidence="4 5">
    <name type="scientific">Rhodoplanes serenus</name>
    <dbReference type="NCBI Taxonomy" id="200615"/>
    <lineage>
        <taxon>Bacteria</taxon>
        <taxon>Pseudomonadati</taxon>
        <taxon>Pseudomonadota</taxon>
        <taxon>Alphaproteobacteria</taxon>
        <taxon>Hyphomicrobiales</taxon>
        <taxon>Nitrobacteraceae</taxon>
        <taxon>Rhodoplanes</taxon>
    </lineage>
</organism>
<dbReference type="InterPro" id="IPR043129">
    <property type="entry name" value="ATPase_NBD"/>
</dbReference>
<dbReference type="Proteomes" id="UP000438991">
    <property type="component" value="Unassembled WGS sequence"/>
</dbReference>
<reference evidence="4 5" key="1">
    <citation type="submission" date="2019-11" db="EMBL/GenBank/DDBJ databases">
        <title>Whole-genome sequence of Rhodoplanes serenus DSM 18633, type strain.</title>
        <authorList>
            <person name="Kyndt J.A."/>
            <person name="Meyer T.E."/>
        </authorList>
    </citation>
    <scope>NUCLEOTIDE SEQUENCE [LARGE SCALE GENOMIC DNA]</scope>
    <source>
        <strain evidence="4 5">DSM 18633</strain>
    </source>
</reference>
<dbReference type="GO" id="GO:0006096">
    <property type="term" value="P:glycolytic process"/>
    <property type="evidence" value="ECO:0007669"/>
    <property type="project" value="InterPro"/>
</dbReference>
<dbReference type="CDD" id="cd24008">
    <property type="entry name" value="ASKHA_NBD_GLK"/>
    <property type="match status" value="1"/>
</dbReference>
<dbReference type="GO" id="GO:0005524">
    <property type="term" value="F:ATP binding"/>
    <property type="evidence" value="ECO:0007669"/>
    <property type="project" value="InterPro"/>
</dbReference>
<dbReference type="InterPro" id="IPR050201">
    <property type="entry name" value="Bacterial_glucokinase"/>
</dbReference>
<dbReference type="EMBL" id="WNKV01000011">
    <property type="protein sequence ID" value="MTW17578.1"/>
    <property type="molecule type" value="Genomic_DNA"/>
</dbReference>
<dbReference type="InterPro" id="IPR003836">
    <property type="entry name" value="Glucokinase"/>
</dbReference>
<keyword evidence="2" id="KW-0418">Kinase</keyword>
<comment type="similarity">
    <text evidence="3">Belongs to the bacterial glucokinase family.</text>
</comment>
<name>A0A9X4XM03_9BRAD</name>
<evidence type="ECO:0000313" key="5">
    <source>
        <dbReference type="Proteomes" id="UP000438991"/>
    </source>
</evidence>
<dbReference type="AlphaFoldDB" id="A0A9X4XM03"/>